<reference evidence="2 3" key="1">
    <citation type="submission" date="2019-12" db="EMBL/GenBank/DDBJ databases">
        <authorList>
            <person name="Alioto T."/>
            <person name="Alioto T."/>
            <person name="Gomez Garrido J."/>
        </authorList>
    </citation>
    <scope>NUCLEOTIDE SEQUENCE [LARGE SCALE GENOMIC DNA]</scope>
</reference>
<evidence type="ECO:0000313" key="2">
    <source>
        <dbReference type="EMBL" id="CAA2975923.1"/>
    </source>
</evidence>
<dbReference type="AlphaFoldDB" id="A0A8S0RAK2"/>
<comment type="caution">
    <text evidence="2">The sequence shown here is derived from an EMBL/GenBank/DDBJ whole genome shotgun (WGS) entry which is preliminary data.</text>
</comment>
<dbReference type="OrthoDB" id="1901372at2759"/>
<comment type="similarity">
    <text evidence="1">Belongs to the REF/SRPP family.</text>
</comment>
<dbReference type="EMBL" id="CACTIH010002325">
    <property type="protein sequence ID" value="CAA2975923.1"/>
    <property type="molecule type" value="Genomic_DNA"/>
</dbReference>
<proteinExistence type="inferred from homology"/>
<gene>
    <name evidence="2" type="ORF">OLEA9_A051796</name>
</gene>
<dbReference type="PANTHER" id="PTHR33732">
    <property type="entry name" value="REF/SRPP-LIKE PROTEIN OS05G0151300/LOC_OS05G05940"/>
    <property type="match status" value="1"/>
</dbReference>
<organism evidence="2 3">
    <name type="scientific">Olea europaea subsp. europaea</name>
    <dbReference type="NCBI Taxonomy" id="158383"/>
    <lineage>
        <taxon>Eukaryota</taxon>
        <taxon>Viridiplantae</taxon>
        <taxon>Streptophyta</taxon>
        <taxon>Embryophyta</taxon>
        <taxon>Tracheophyta</taxon>
        <taxon>Spermatophyta</taxon>
        <taxon>Magnoliopsida</taxon>
        <taxon>eudicotyledons</taxon>
        <taxon>Gunneridae</taxon>
        <taxon>Pentapetalae</taxon>
        <taxon>asterids</taxon>
        <taxon>lamiids</taxon>
        <taxon>Lamiales</taxon>
        <taxon>Oleaceae</taxon>
        <taxon>Oleeae</taxon>
        <taxon>Olea</taxon>
    </lineage>
</organism>
<keyword evidence="3" id="KW-1185">Reference proteome</keyword>
<dbReference type="InterPro" id="IPR008802">
    <property type="entry name" value="REF"/>
</dbReference>
<protein>
    <submittedName>
        <fullName evidence="2">REF SRPP At1g67360</fullName>
    </submittedName>
</protein>
<sequence>MSYTEGGEMQLKHLQFVRIIAINTAVIVSNLYDYAKQNSGPLKSAVETVENAVTAVVCPVYEKFRGFPGDLLVFLDKKLDEGTYKFDEYAPPLAKKVVSKTQSLVKKASQIAYDLAEETKVGGPGAALSLAGTMSKHFAMSHLAIVWYKVDHYPALHGLTEMAVLTAAYFSEKYNKLVKDLTAKGYSVFGYLPLVPIEEMANAYKKVETAAAKKEDASSSSEEMAKAYKKVETAAAKKEDASSSSESELDKE</sequence>
<dbReference type="PANTHER" id="PTHR33732:SF2">
    <property type="entry name" value="REF_SRPP-LIKE PROTEIN"/>
    <property type="match status" value="1"/>
</dbReference>
<accession>A0A8S0RAK2</accession>
<evidence type="ECO:0000256" key="1">
    <source>
        <dbReference type="ARBA" id="ARBA00009737"/>
    </source>
</evidence>
<evidence type="ECO:0000313" key="3">
    <source>
        <dbReference type="Proteomes" id="UP000594638"/>
    </source>
</evidence>
<dbReference type="Proteomes" id="UP000594638">
    <property type="component" value="Unassembled WGS sequence"/>
</dbReference>
<dbReference type="Pfam" id="PF05755">
    <property type="entry name" value="REF"/>
    <property type="match status" value="1"/>
</dbReference>
<name>A0A8S0RAK2_OLEEU</name>
<dbReference type="Gramene" id="OE9A051796T1">
    <property type="protein sequence ID" value="OE9A051796C1"/>
    <property type="gene ID" value="OE9A051796"/>
</dbReference>